<dbReference type="SUPFAM" id="SSF55729">
    <property type="entry name" value="Acyl-CoA N-acyltransferases (Nat)"/>
    <property type="match status" value="1"/>
</dbReference>
<dbReference type="eggNOG" id="COG1247">
    <property type="taxonomic scope" value="Bacteria"/>
</dbReference>
<evidence type="ECO:0000256" key="2">
    <source>
        <dbReference type="ARBA" id="ARBA00023315"/>
    </source>
</evidence>
<gene>
    <name evidence="4" type="ORF">Wenmar_01658</name>
</gene>
<dbReference type="PROSITE" id="PS51186">
    <property type="entry name" value="GNAT"/>
    <property type="match status" value="1"/>
</dbReference>
<sequence>MKVRPLTPADAVAFRYVRLEALERHPGAYGSTLADWQGLPLSAYVRRIEDGVIFGLWTDRGLEGLLAYDRDKGGNARHRASLHAVYVRDTLRGQGAGEALLDAAVERATADGVRQLELTVAEDNDGAIAFYARHGFEEYARLPRALYVDGAFVDEIAMVRRLD</sequence>
<dbReference type="PANTHER" id="PTHR43877">
    <property type="entry name" value="AMINOALKYLPHOSPHONATE N-ACETYLTRANSFERASE-RELATED-RELATED"/>
    <property type="match status" value="1"/>
</dbReference>
<dbReference type="Proteomes" id="UP000035100">
    <property type="component" value="Unassembled WGS sequence"/>
</dbReference>
<organism evidence="4 5">
    <name type="scientific">Wenxinia marina DSM 24838</name>
    <dbReference type="NCBI Taxonomy" id="1123501"/>
    <lineage>
        <taxon>Bacteria</taxon>
        <taxon>Pseudomonadati</taxon>
        <taxon>Pseudomonadota</taxon>
        <taxon>Alphaproteobacteria</taxon>
        <taxon>Rhodobacterales</taxon>
        <taxon>Roseobacteraceae</taxon>
        <taxon>Wenxinia</taxon>
    </lineage>
</organism>
<keyword evidence="1" id="KW-0808">Transferase</keyword>
<evidence type="ECO:0000313" key="4">
    <source>
        <dbReference type="EMBL" id="KIQ70087.1"/>
    </source>
</evidence>
<protein>
    <submittedName>
        <fullName evidence="4">Sortase</fullName>
    </submittedName>
</protein>
<dbReference type="EMBL" id="AONG01000008">
    <property type="protein sequence ID" value="KIQ70087.1"/>
    <property type="molecule type" value="Genomic_DNA"/>
</dbReference>
<dbReference type="Pfam" id="PF00583">
    <property type="entry name" value="Acetyltransf_1"/>
    <property type="match status" value="1"/>
</dbReference>
<dbReference type="AlphaFoldDB" id="A0A0D0QCN2"/>
<reference evidence="4 5" key="1">
    <citation type="submission" date="2013-01" db="EMBL/GenBank/DDBJ databases">
        <authorList>
            <person name="Fiebig A."/>
            <person name="Goeker M."/>
            <person name="Klenk H.-P.P."/>
        </authorList>
    </citation>
    <scope>NUCLEOTIDE SEQUENCE [LARGE SCALE GENOMIC DNA]</scope>
    <source>
        <strain evidence="4 5">DSM 24838</strain>
    </source>
</reference>
<evidence type="ECO:0000313" key="5">
    <source>
        <dbReference type="Proteomes" id="UP000035100"/>
    </source>
</evidence>
<keyword evidence="5" id="KW-1185">Reference proteome</keyword>
<comment type="caution">
    <text evidence="4">The sequence shown here is derived from an EMBL/GenBank/DDBJ whole genome shotgun (WGS) entry which is preliminary data.</text>
</comment>
<dbReference type="GO" id="GO:0016747">
    <property type="term" value="F:acyltransferase activity, transferring groups other than amino-acyl groups"/>
    <property type="evidence" value="ECO:0007669"/>
    <property type="project" value="InterPro"/>
</dbReference>
<dbReference type="STRING" id="1123501.Wenmar_01658"/>
<dbReference type="RefSeq" id="WP_018300980.1">
    <property type="nucleotide sequence ID" value="NZ_KB902276.1"/>
</dbReference>
<dbReference type="InterPro" id="IPR000182">
    <property type="entry name" value="GNAT_dom"/>
</dbReference>
<dbReference type="InterPro" id="IPR050832">
    <property type="entry name" value="Bact_Acetyltransf"/>
</dbReference>
<accession>A0A0D0QCN2</accession>
<proteinExistence type="predicted"/>
<name>A0A0D0QCN2_9RHOB</name>
<dbReference type="InterPro" id="IPR016181">
    <property type="entry name" value="Acyl_CoA_acyltransferase"/>
</dbReference>
<dbReference type="Gene3D" id="3.40.630.30">
    <property type="match status" value="1"/>
</dbReference>
<dbReference type="CDD" id="cd04301">
    <property type="entry name" value="NAT_SF"/>
    <property type="match status" value="1"/>
</dbReference>
<keyword evidence="2" id="KW-0012">Acyltransferase</keyword>
<evidence type="ECO:0000259" key="3">
    <source>
        <dbReference type="PROSITE" id="PS51186"/>
    </source>
</evidence>
<feature type="domain" description="N-acetyltransferase" evidence="3">
    <location>
        <begin position="1"/>
        <end position="163"/>
    </location>
</feature>
<evidence type="ECO:0000256" key="1">
    <source>
        <dbReference type="ARBA" id="ARBA00022679"/>
    </source>
</evidence>